<dbReference type="RefSeq" id="WP_168089845.1">
    <property type="nucleotide sequence ID" value="NZ_JAAVJC010000250.1"/>
</dbReference>
<evidence type="ECO:0000256" key="3">
    <source>
        <dbReference type="ARBA" id="ARBA00022692"/>
    </source>
</evidence>
<gene>
    <name evidence="10" type="ORF">HCN52_19995</name>
</gene>
<keyword evidence="4 7" id="KW-1133">Transmembrane helix</keyword>
<feature type="compositionally biased region" description="Basic and acidic residues" evidence="6">
    <location>
        <begin position="125"/>
        <end position="137"/>
    </location>
</feature>
<dbReference type="PANTHER" id="PTHR36115">
    <property type="entry name" value="PROLINE-RICH ANTIGEN HOMOLOG-RELATED"/>
    <property type="match status" value="1"/>
</dbReference>
<keyword evidence="11" id="KW-1185">Reference proteome</keyword>
<dbReference type="Pfam" id="PF10708">
    <property type="entry name" value="DUF2510"/>
    <property type="match status" value="1"/>
</dbReference>
<feature type="domain" description="RDD" evidence="8">
    <location>
        <begin position="464"/>
        <end position="614"/>
    </location>
</feature>
<keyword evidence="3 7" id="KW-0812">Transmembrane</keyword>
<dbReference type="InterPro" id="IPR018929">
    <property type="entry name" value="DUF2510"/>
</dbReference>
<feature type="domain" description="DUF2510" evidence="9">
    <location>
        <begin position="15"/>
        <end position="47"/>
    </location>
</feature>
<keyword evidence="5 7" id="KW-0472">Membrane</keyword>
<reference evidence="10 11" key="1">
    <citation type="submission" date="2020-03" db="EMBL/GenBank/DDBJ databases">
        <title>Draft genome of Streptomyces sp. ventii, isolated from the Axial Seamount in the Pacific Ocean, and resequencing of the two type strains Streptomyces lonarensis strain NCL 716 and Streptomyces bohaiensis strain 11A07.</title>
        <authorList>
            <person name="Loughran R.M."/>
            <person name="Pfannmuller K.M."/>
            <person name="Wasson B.J."/>
            <person name="Deadmond M.C."/>
            <person name="Paddock B.E."/>
            <person name="Koyack M.J."/>
            <person name="Gallegos D.A."/>
            <person name="Mitchell E.A."/>
            <person name="Ushijima B."/>
            <person name="Saw J.H."/>
            <person name="Mcphail K.L."/>
            <person name="Videau P."/>
        </authorList>
    </citation>
    <scope>NUCLEOTIDE SEQUENCE [LARGE SCALE GENOMIC DNA]</scope>
    <source>
        <strain evidence="10 11">11A07</strain>
    </source>
</reference>
<evidence type="ECO:0000313" key="10">
    <source>
        <dbReference type="EMBL" id="NJQ17157.1"/>
    </source>
</evidence>
<feature type="compositionally biased region" description="Low complexity" evidence="6">
    <location>
        <begin position="60"/>
        <end position="69"/>
    </location>
</feature>
<feature type="compositionally biased region" description="Pro residues" evidence="6">
    <location>
        <begin position="43"/>
        <end position="59"/>
    </location>
</feature>
<evidence type="ECO:0000256" key="2">
    <source>
        <dbReference type="ARBA" id="ARBA00022475"/>
    </source>
</evidence>
<evidence type="ECO:0000256" key="4">
    <source>
        <dbReference type="ARBA" id="ARBA00022989"/>
    </source>
</evidence>
<comment type="caution">
    <text evidence="10">The sequence shown here is derived from an EMBL/GenBank/DDBJ whole genome shotgun (WGS) entry which is preliminary data.</text>
</comment>
<feature type="transmembrane region" description="Helical" evidence="7">
    <location>
        <begin position="478"/>
        <end position="495"/>
    </location>
</feature>
<name>A0ABX1CI78_9ACTN</name>
<sequence>MSSPPVGGAGSSPEPNWYADPSIPGYIRFWSGSGWVPGTSRPEPAPGEAPPAPPVPVPGAAPVGHEPAPWSEAAPQEPAPDGAPGATGEEPPGPAGTSGDAAAPAADPRDETPPAATASATAMARDTDRDAQDDRTVRVGPLSRAPEPTVPPEPEPEPEAEPAPAPDQPAPPADPRATGPVHSGSAAESGTSSAPAAPAEHGPAPELPRQGGAPAGALPALRGRATPAPASSAPAWSPDDDASTSPVAAIGRGGRGPAPASSADPRTRFRSPAESPPPAAGELQAAGDGPADGGAPAVDEPSPVERTMGIRRVDAAGGSWKRQVRDLAAHDAAAGALPAQQGPVRPTPAATGPHAPAATGHPGYGYPGHPSPDQGPQRHAPGAPQGRPELPAGSHALPTQAVQASGPERAGTGSEHPFSASAQPFGGAELALHGAGAAPVRPVQSLPLAATAPWETELGQAYPAGLGRRLTARLLDSLLPLAAGAAVAWPLVGRARDHVQGKIEAVERAGVTDTVWLLDTTTAGYLGMVLGAVLLVSLVLEALPSAVWGRSPGKAATGLRLATMDGHDKPGAGSVLVRWLTYSVLGMLLVGLVNVVWCLWDRPWRQCWHDKVAGTFVAAVRRQD</sequence>
<evidence type="ECO:0000259" key="9">
    <source>
        <dbReference type="Pfam" id="PF10708"/>
    </source>
</evidence>
<evidence type="ECO:0000256" key="1">
    <source>
        <dbReference type="ARBA" id="ARBA00004651"/>
    </source>
</evidence>
<organism evidence="10 11">
    <name type="scientific">Streptomyces bohaiensis</name>
    <dbReference type="NCBI Taxonomy" id="1431344"/>
    <lineage>
        <taxon>Bacteria</taxon>
        <taxon>Bacillati</taxon>
        <taxon>Actinomycetota</taxon>
        <taxon>Actinomycetes</taxon>
        <taxon>Kitasatosporales</taxon>
        <taxon>Streptomycetaceae</taxon>
        <taxon>Streptomyces</taxon>
    </lineage>
</organism>
<feature type="transmembrane region" description="Helical" evidence="7">
    <location>
        <begin position="516"/>
        <end position="540"/>
    </location>
</feature>
<accession>A0ABX1CI78</accession>
<dbReference type="InterPro" id="IPR051791">
    <property type="entry name" value="Pra-immunoreactive"/>
</dbReference>
<evidence type="ECO:0000313" key="11">
    <source>
        <dbReference type="Proteomes" id="UP000727056"/>
    </source>
</evidence>
<keyword evidence="2" id="KW-1003">Cell membrane</keyword>
<dbReference type="EMBL" id="JAAVJC010000250">
    <property type="protein sequence ID" value="NJQ17157.1"/>
    <property type="molecule type" value="Genomic_DNA"/>
</dbReference>
<dbReference type="PANTHER" id="PTHR36115:SF4">
    <property type="entry name" value="MEMBRANE PROTEIN"/>
    <property type="match status" value="1"/>
</dbReference>
<protein>
    <submittedName>
        <fullName evidence="10">DUF2510 domain-containing protein</fullName>
    </submittedName>
</protein>
<feature type="compositionally biased region" description="Low complexity" evidence="6">
    <location>
        <begin position="1"/>
        <end position="15"/>
    </location>
</feature>
<dbReference type="InterPro" id="IPR010432">
    <property type="entry name" value="RDD"/>
</dbReference>
<feature type="compositionally biased region" description="Low complexity" evidence="6">
    <location>
        <begin position="113"/>
        <end position="124"/>
    </location>
</feature>
<feature type="compositionally biased region" description="Pro residues" evidence="6">
    <location>
        <begin position="161"/>
        <end position="174"/>
    </location>
</feature>
<feature type="region of interest" description="Disordered" evidence="6">
    <location>
        <begin position="1"/>
        <end position="423"/>
    </location>
</feature>
<dbReference type="Pfam" id="PF06271">
    <property type="entry name" value="RDD"/>
    <property type="match status" value="1"/>
</dbReference>
<dbReference type="Proteomes" id="UP000727056">
    <property type="component" value="Unassembled WGS sequence"/>
</dbReference>
<feature type="compositionally biased region" description="Low complexity" evidence="6">
    <location>
        <begin position="79"/>
        <end position="106"/>
    </location>
</feature>
<evidence type="ECO:0000256" key="6">
    <source>
        <dbReference type="SAM" id="MobiDB-lite"/>
    </source>
</evidence>
<comment type="subcellular location">
    <subcellularLocation>
        <location evidence="1">Cell membrane</location>
        <topology evidence="1">Multi-pass membrane protein</topology>
    </subcellularLocation>
</comment>
<evidence type="ECO:0000259" key="8">
    <source>
        <dbReference type="Pfam" id="PF06271"/>
    </source>
</evidence>
<evidence type="ECO:0000256" key="5">
    <source>
        <dbReference type="ARBA" id="ARBA00023136"/>
    </source>
</evidence>
<feature type="transmembrane region" description="Helical" evidence="7">
    <location>
        <begin position="579"/>
        <end position="600"/>
    </location>
</feature>
<evidence type="ECO:0000256" key="7">
    <source>
        <dbReference type="SAM" id="Phobius"/>
    </source>
</evidence>
<proteinExistence type="predicted"/>
<feature type="compositionally biased region" description="Low complexity" evidence="6">
    <location>
        <begin position="285"/>
        <end position="297"/>
    </location>
</feature>
<feature type="compositionally biased region" description="Low complexity" evidence="6">
    <location>
        <begin position="183"/>
        <end position="250"/>
    </location>
</feature>
<feature type="compositionally biased region" description="Low complexity" evidence="6">
    <location>
        <begin position="330"/>
        <end position="361"/>
    </location>
</feature>